<dbReference type="EMBL" id="JAAVLX010000004">
    <property type="protein sequence ID" value="NOJ41078.1"/>
    <property type="molecule type" value="Genomic_DNA"/>
</dbReference>
<organism evidence="2 3">
    <name type="scientific">Bradyrhizobium australiense</name>
    <dbReference type="NCBI Taxonomy" id="2721161"/>
    <lineage>
        <taxon>Bacteria</taxon>
        <taxon>Pseudomonadati</taxon>
        <taxon>Pseudomonadota</taxon>
        <taxon>Alphaproteobacteria</taxon>
        <taxon>Hyphomicrobiales</taxon>
        <taxon>Nitrobacteraceae</taxon>
        <taxon>Bradyrhizobium</taxon>
    </lineage>
</organism>
<reference evidence="2 3" key="1">
    <citation type="submission" date="2020-03" db="EMBL/GenBank/DDBJ databases">
        <title>Bradyrhizobium diversity isolated from nodules of Indigofera sp.</title>
        <authorList>
            <person name="Klepa M."/>
            <person name="Helene L."/>
            <person name="Hungria M."/>
        </authorList>
    </citation>
    <scope>NUCLEOTIDE SEQUENCE [LARGE SCALE GENOMIC DNA]</scope>
    <source>
        <strain evidence="2 3">WSM 1791</strain>
    </source>
</reference>
<proteinExistence type="predicted"/>
<sequence length="91" mass="9386">MLSDFLNTFASVYSAQISALAVDSLSFLVRFTAGVMVFHSAGAIGELLVGIAPAAMMLLIGQITFASARSFVLRAAIAAVFTISAAVAVIM</sequence>
<keyword evidence="1" id="KW-0472">Membrane</keyword>
<dbReference type="AlphaFoldDB" id="A0A7Y4GT24"/>
<keyword evidence="1" id="KW-1133">Transmembrane helix</keyword>
<name>A0A7Y4GT24_9BRAD</name>
<protein>
    <submittedName>
        <fullName evidence="2">Uncharacterized protein</fullName>
    </submittedName>
</protein>
<evidence type="ECO:0000313" key="3">
    <source>
        <dbReference type="Proteomes" id="UP000544122"/>
    </source>
</evidence>
<evidence type="ECO:0000313" key="2">
    <source>
        <dbReference type="EMBL" id="NOJ41078.1"/>
    </source>
</evidence>
<feature type="transmembrane region" description="Helical" evidence="1">
    <location>
        <begin position="71"/>
        <end position="90"/>
    </location>
</feature>
<feature type="transmembrane region" description="Helical" evidence="1">
    <location>
        <begin position="12"/>
        <end position="31"/>
    </location>
</feature>
<dbReference type="RefSeq" id="WP_171580287.1">
    <property type="nucleotide sequence ID" value="NZ_JAAVLX010000004.1"/>
</dbReference>
<comment type="caution">
    <text evidence="2">The sequence shown here is derived from an EMBL/GenBank/DDBJ whole genome shotgun (WGS) entry which is preliminary data.</text>
</comment>
<feature type="transmembrane region" description="Helical" evidence="1">
    <location>
        <begin position="43"/>
        <end position="65"/>
    </location>
</feature>
<keyword evidence="3" id="KW-1185">Reference proteome</keyword>
<keyword evidence="1" id="KW-0812">Transmembrane</keyword>
<dbReference type="Proteomes" id="UP000544122">
    <property type="component" value="Unassembled WGS sequence"/>
</dbReference>
<evidence type="ECO:0000256" key="1">
    <source>
        <dbReference type="SAM" id="Phobius"/>
    </source>
</evidence>
<accession>A0A7Y4GT24</accession>
<gene>
    <name evidence="2" type="ORF">HCN58_15960</name>
</gene>